<comment type="function">
    <text evidence="1 12">Catalyzes the condensation of (S)-aspartate-beta-semialdehyde [(S)-ASA] and pyruvate to 4-hydroxy-tetrahydrodipicolinate (HTPA).</text>
</comment>
<dbReference type="EMBL" id="CP046056">
    <property type="protein sequence ID" value="QQD24505.1"/>
    <property type="molecule type" value="Genomic_DNA"/>
</dbReference>
<feature type="site" description="L-lysine inhibitor binding" evidence="16">
    <location>
        <position position="80"/>
    </location>
</feature>
<feature type="site" description="Part of a proton relay during catalysis" evidence="12 16">
    <location>
        <position position="44"/>
    </location>
</feature>
<dbReference type="InterPro" id="IPR005263">
    <property type="entry name" value="DapA"/>
</dbReference>
<evidence type="ECO:0000256" key="4">
    <source>
        <dbReference type="ARBA" id="ARBA00012086"/>
    </source>
</evidence>
<feature type="site" description="L-lysine inhibitor binding; via carbonyl oxygen" evidence="16">
    <location>
        <position position="49"/>
    </location>
</feature>
<keyword evidence="5 12" id="KW-0963">Cytoplasm</keyword>
<dbReference type="Gene3D" id="3.20.20.70">
    <property type="entry name" value="Aldolase class I"/>
    <property type="match status" value="1"/>
</dbReference>
<evidence type="ECO:0000313" key="18">
    <source>
        <dbReference type="Proteomes" id="UP000596074"/>
    </source>
</evidence>
<feature type="site" description="Part of a proton relay during catalysis" evidence="12 16">
    <location>
        <position position="107"/>
    </location>
</feature>
<comment type="pathway">
    <text evidence="2 12">Amino-acid biosynthesis; L-lysine biosynthesis via DAP pathway; (S)-tetrahydrodipicolinate from L-aspartate: step 3/4.</text>
</comment>
<dbReference type="PANTHER" id="PTHR12128">
    <property type="entry name" value="DIHYDRODIPICOLINATE SYNTHASE"/>
    <property type="match status" value="1"/>
</dbReference>
<evidence type="ECO:0000256" key="14">
    <source>
        <dbReference type="PIRSR" id="PIRSR001365-1"/>
    </source>
</evidence>
<gene>
    <name evidence="12" type="primary">dapA</name>
    <name evidence="17" type="ORF">GJQ55_08475</name>
</gene>
<dbReference type="AlphaFoldDB" id="A0A9X7UYK0"/>
<dbReference type="PROSITE" id="PS00666">
    <property type="entry name" value="DHDPS_2"/>
    <property type="match status" value="1"/>
</dbReference>
<dbReference type="InterPro" id="IPR013785">
    <property type="entry name" value="Aldolase_TIM"/>
</dbReference>
<feature type="site" description="L-lysine inhibitor binding" evidence="16">
    <location>
        <position position="84"/>
    </location>
</feature>
<dbReference type="GO" id="GO:0005829">
    <property type="term" value="C:cytosol"/>
    <property type="evidence" value="ECO:0007669"/>
    <property type="project" value="TreeGrafter"/>
</dbReference>
<comment type="caution">
    <text evidence="12">Was originally thought to be a dihydrodipicolinate synthase (DHDPS), catalyzing the condensation of (S)-aspartate-beta-semialdehyde [(S)-ASA] and pyruvate to dihydrodipicolinate (DHDP). However, it was shown in E.coli that the product of the enzymatic reaction is not dihydrodipicolinate but in fact (4S)-4-hydroxy-2,3,4,5-tetrahydro-(2S)-dipicolinic acid (HTPA), and that the consecutive dehydration reaction leading to DHDP is not spontaneous but catalyzed by DapB.</text>
</comment>
<dbReference type="PANTHER" id="PTHR12128:SF66">
    <property type="entry name" value="4-HYDROXY-2-OXOGLUTARATE ALDOLASE, MITOCHONDRIAL"/>
    <property type="match status" value="1"/>
</dbReference>
<dbReference type="KEGG" id="vcw:GJQ55_08475"/>
<evidence type="ECO:0000256" key="10">
    <source>
        <dbReference type="ARBA" id="ARBA00023270"/>
    </source>
</evidence>
<keyword evidence="6 12" id="KW-0028">Amino-acid biosynthesis</keyword>
<sequence length="291" mass="31338">MITGSIVALVTPMHADGQVDWPALDRLVEFHIKEGTDALVAVGTTGESATLDTAEHCAVIERIVKTTAGRRPVIAGTGANSTSEAIELTQEAKNLGADACLLVTPYYNKPPQRGLIKHHEAIAAAVDIPQILYNVPGRTACDMLPETVAALADIEQIIGVKEATGDLERARKLIEQVGDRMAVYSGDDETAYQLMLLGGKGNISVTANVAPALMHQLCMLALDGHAEEAKALNERLMTLHKAMFCEANPIPVKWALHKMGLMERGIRLPLVELDDRFKPKVELALAALELI</sequence>
<dbReference type="PIRSF" id="PIRSF001365">
    <property type="entry name" value="DHDPS"/>
    <property type="match status" value="1"/>
</dbReference>
<keyword evidence="7 12" id="KW-0220">Diaminopimelate biosynthesis</keyword>
<comment type="catalytic activity">
    <reaction evidence="11 12">
        <text>L-aspartate 4-semialdehyde + pyruvate = (2S,4S)-4-hydroxy-2,3,4,5-tetrahydrodipicolinate + H2O + H(+)</text>
        <dbReference type="Rhea" id="RHEA:34171"/>
        <dbReference type="ChEBI" id="CHEBI:15361"/>
        <dbReference type="ChEBI" id="CHEBI:15377"/>
        <dbReference type="ChEBI" id="CHEBI:15378"/>
        <dbReference type="ChEBI" id="CHEBI:67139"/>
        <dbReference type="ChEBI" id="CHEBI:537519"/>
        <dbReference type="EC" id="4.3.3.7"/>
    </reaction>
</comment>
<accession>A0A9X7UYK0</accession>
<dbReference type="GO" id="GO:0008840">
    <property type="term" value="F:4-hydroxy-tetrahydrodipicolinate synthase activity"/>
    <property type="evidence" value="ECO:0007669"/>
    <property type="project" value="UniProtKB-UniRule"/>
</dbReference>
<dbReference type="NCBIfam" id="TIGR00674">
    <property type="entry name" value="dapA"/>
    <property type="match status" value="1"/>
</dbReference>
<keyword evidence="9 12" id="KW-0456">Lyase</keyword>
<name>A0A9X7UYK0_9GAMM</name>
<proteinExistence type="inferred from homology"/>
<dbReference type="GO" id="GO:0009089">
    <property type="term" value="P:lysine biosynthetic process via diaminopimelate"/>
    <property type="evidence" value="ECO:0007669"/>
    <property type="project" value="UniProtKB-UniRule"/>
</dbReference>
<dbReference type="Proteomes" id="UP000596074">
    <property type="component" value="Chromosome"/>
</dbReference>
<comment type="subcellular location">
    <subcellularLocation>
        <location evidence="12">Cytoplasm</location>
    </subcellularLocation>
</comment>
<evidence type="ECO:0000256" key="6">
    <source>
        <dbReference type="ARBA" id="ARBA00022605"/>
    </source>
</evidence>
<evidence type="ECO:0000256" key="12">
    <source>
        <dbReference type="HAMAP-Rule" id="MF_00418"/>
    </source>
</evidence>
<keyword evidence="8 12" id="KW-0457">Lysine biosynthesis</keyword>
<dbReference type="EC" id="4.3.3.7" evidence="4 12"/>
<dbReference type="InterPro" id="IPR002220">
    <property type="entry name" value="DapA-like"/>
</dbReference>
<dbReference type="Pfam" id="PF00701">
    <property type="entry name" value="DHDPS"/>
    <property type="match status" value="1"/>
</dbReference>
<evidence type="ECO:0000256" key="9">
    <source>
        <dbReference type="ARBA" id="ARBA00023239"/>
    </source>
</evidence>
<dbReference type="SMART" id="SM01130">
    <property type="entry name" value="DHDPS"/>
    <property type="match status" value="1"/>
</dbReference>
<feature type="binding site" evidence="12 15">
    <location>
        <position position="203"/>
    </location>
    <ligand>
        <name>pyruvate</name>
        <dbReference type="ChEBI" id="CHEBI:15361"/>
    </ligand>
</feature>
<evidence type="ECO:0000256" key="11">
    <source>
        <dbReference type="ARBA" id="ARBA00047836"/>
    </source>
</evidence>
<comment type="subunit">
    <text evidence="12">Homotetramer; dimer of dimers.</text>
</comment>
<evidence type="ECO:0000256" key="1">
    <source>
        <dbReference type="ARBA" id="ARBA00003294"/>
    </source>
</evidence>
<evidence type="ECO:0000313" key="17">
    <source>
        <dbReference type="EMBL" id="QQD24505.1"/>
    </source>
</evidence>
<feature type="active site" description="Proton donor/acceptor" evidence="12 14">
    <location>
        <position position="133"/>
    </location>
</feature>
<dbReference type="InterPro" id="IPR020624">
    <property type="entry name" value="Schiff_base-form_aldolases_CS"/>
</dbReference>
<keyword evidence="18" id="KW-1185">Reference proteome</keyword>
<keyword evidence="10 12" id="KW-0704">Schiff base</keyword>
<organism evidence="17 18">
    <name type="scientific">Venatoribacter cucullus</name>
    <dbReference type="NCBI Taxonomy" id="2661630"/>
    <lineage>
        <taxon>Bacteria</taxon>
        <taxon>Pseudomonadati</taxon>
        <taxon>Pseudomonadota</taxon>
        <taxon>Gammaproteobacteria</taxon>
        <taxon>Oceanospirillales</taxon>
        <taxon>Oceanospirillaceae</taxon>
        <taxon>Venatoribacter</taxon>
    </lineage>
</organism>
<dbReference type="InterPro" id="IPR020625">
    <property type="entry name" value="Schiff_base-form_aldolases_AS"/>
</dbReference>
<evidence type="ECO:0000256" key="5">
    <source>
        <dbReference type="ARBA" id="ARBA00022490"/>
    </source>
</evidence>
<evidence type="ECO:0000256" key="2">
    <source>
        <dbReference type="ARBA" id="ARBA00005120"/>
    </source>
</evidence>
<comment type="similarity">
    <text evidence="3 12 13">Belongs to the DapA family.</text>
</comment>
<reference evidence="17 18" key="1">
    <citation type="submission" date="2019-11" db="EMBL/GenBank/DDBJ databases">
        <title>Venatorbacter sp. nov. a predator of Campylobacter and other Gram-negative bacteria.</title>
        <authorList>
            <person name="Saeedi A."/>
            <person name="Cummings N.J."/>
            <person name="Connerton I.F."/>
            <person name="Connerton P.L."/>
        </authorList>
    </citation>
    <scope>NUCLEOTIDE SEQUENCE [LARGE SCALE GENOMIC DNA]</scope>
    <source>
        <strain evidence="17">XL5</strain>
    </source>
</reference>
<dbReference type="RefSeq" id="WP_228344558.1">
    <property type="nucleotide sequence ID" value="NZ_CP046056.1"/>
</dbReference>
<feature type="binding site" evidence="12 15">
    <location>
        <position position="45"/>
    </location>
    <ligand>
        <name>pyruvate</name>
        <dbReference type="ChEBI" id="CHEBI:15361"/>
    </ligand>
</feature>
<feature type="site" description="L-lysine inhibitor binding" evidence="16">
    <location>
        <position position="106"/>
    </location>
</feature>
<dbReference type="GO" id="GO:0019877">
    <property type="term" value="P:diaminopimelate biosynthetic process"/>
    <property type="evidence" value="ECO:0007669"/>
    <property type="project" value="UniProtKB-UniRule"/>
</dbReference>
<dbReference type="PROSITE" id="PS00665">
    <property type="entry name" value="DHDPS_1"/>
    <property type="match status" value="1"/>
</dbReference>
<evidence type="ECO:0000256" key="13">
    <source>
        <dbReference type="PIRNR" id="PIRNR001365"/>
    </source>
</evidence>
<dbReference type="PRINTS" id="PR00146">
    <property type="entry name" value="DHPICSNTHASE"/>
</dbReference>
<evidence type="ECO:0000256" key="15">
    <source>
        <dbReference type="PIRSR" id="PIRSR001365-2"/>
    </source>
</evidence>
<evidence type="ECO:0000256" key="16">
    <source>
        <dbReference type="PIRSR" id="PIRSR001365-3"/>
    </source>
</evidence>
<evidence type="ECO:0000256" key="3">
    <source>
        <dbReference type="ARBA" id="ARBA00007592"/>
    </source>
</evidence>
<evidence type="ECO:0000256" key="7">
    <source>
        <dbReference type="ARBA" id="ARBA00022915"/>
    </source>
</evidence>
<protein>
    <recommendedName>
        <fullName evidence="4 12">4-hydroxy-tetrahydrodipicolinate synthase</fullName>
        <shortName evidence="12">HTPA synthase</shortName>
        <ecNumber evidence="4 12">4.3.3.7</ecNumber>
    </recommendedName>
</protein>
<evidence type="ECO:0000256" key="8">
    <source>
        <dbReference type="ARBA" id="ARBA00023154"/>
    </source>
</evidence>
<dbReference type="HAMAP" id="MF_00418">
    <property type="entry name" value="DapA"/>
    <property type="match status" value="1"/>
</dbReference>
<feature type="active site" description="Schiff-base intermediate with substrate" evidence="12 14">
    <location>
        <position position="161"/>
    </location>
</feature>
<dbReference type="CDD" id="cd00950">
    <property type="entry name" value="DHDPS"/>
    <property type="match status" value="1"/>
</dbReference>
<dbReference type="SUPFAM" id="SSF51569">
    <property type="entry name" value="Aldolase"/>
    <property type="match status" value="1"/>
</dbReference>